<reference evidence="1" key="1">
    <citation type="submission" date="2021-09" db="EMBL/GenBank/DDBJ databases">
        <authorList>
            <person name="Martin H S."/>
        </authorList>
    </citation>
    <scope>NUCLEOTIDE SEQUENCE</scope>
</reference>
<comment type="caution">
    <text evidence="1">The sequence shown here is derived from an EMBL/GenBank/DDBJ whole genome shotgun (WGS) entry which is preliminary data.</text>
</comment>
<accession>A0A8J2QPL5</accession>
<organism evidence="1 2">
    <name type="scientific">Danaus chrysippus</name>
    <name type="common">African queen</name>
    <dbReference type="NCBI Taxonomy" id="151541"/>
    <lineage>
        <taxon>Eukaryota</taxon>
        <taxon>Metazoa</taxon>
        <taxon>Ecdysozoa</taxon>
        <taxon>Arthropoda</taxon>
        <taxon>Hexapoda</taxon>
        <taxon>Insecta</taxon>
        <taxon>Pterygota</taxon>
        <taxon>Neoptera</taxon>
        <taxon>Endopterygota</taxon>
        <taxon>Lepidoptera</taxon>
        <taxon>Glossata</taxon>
        <taxon>Ditrysia</taxon>
        <taxon>Papilionoidea</taxon>
        <taxon>Nymphalidae</taxon>
        <taxon>Danainae</taxon>
        <taxon>Danaini</taxon>
        <taxon>Danaina</taxon>
        <taxon>Danaus</taxon>
        <taxon>Anosia</taxon>
    </lineage>
</organism>
<dbReference type="OrthoDB" id="27389at2759"/>
<evidence type="ECO:0000313" key="2">
    <source>
        <dbReference type="Proteomes" id="UP000789524"/>
    </source>
</evidence>
<dbReference type="EMBL" id="CAKASE010000051">
    <property type="protein sequence ID" value="CAG9564737.1"/>
    <property type="molecule type" value="Genomic_DNA"/>
</dbReference>
<gene>
    <name evidence="1" type="ORF">DCHRY22_LOCUS5688</name>
</gene>
<evidence type="ECO:0000313" key="1">
    <source>
        <dbReference type="EMBL" id="CAG9564737.1"/>
    </source>
</evidence>
<proteinExistence type="predicted"/>
<keyword evidence="2" id="KW-1185">Reference proteome</keyword>
<dbReference type="AlphaFoldDB" id="A0A8J2QPL5"/>
<sequence>MISIRDYNERIAYVDATSTTSMVIYLIRTSFSKSRCRCGRQKALTRLDILTMRQTDAHLDVAFVCKSHGQIAHTQPHNLLDACVRISTQGCAYLLLPDYRILVLSAEYQRFACVVTVLLRLVLDQTSSVMIDIVITNAENLFINNLQVIMTRYEVL</sequence>
<dbReference type="Proteomes" id="UP000789524">
    <property type="component" value="Unassembled WGS sequence"/>
</dbReference>
<name>A0A8J2QPL5_9NEOP</name>
<protein>
    <submittedName>
        <fullName evidence="1">(African queen) hypothetical protein</fullName>
    </submittedName>
</protein>